<dbReference type="InterPro" id="IPR019109">
    <property type="entry name" value="MamF_MmsF"/>
</dbReference>
<gene>
    <name evidence="6" type="ordered locus">BATR1942_18435</name>
</gene>
<keyword evidence="4 5" id="KW-0472">Membrane</keyword>
<evidence type="ECO:0000313" key="7">
    <source>
        <dbReference type="Proteomes" id="UP000006867"/>
    </source>
</evidence>
<evidence type="ECO:0000256" key="1">
    <source>
        <dbReference type="ARBA" id="ARBA00004141"/>
    </source>
</evidence>
<dbReference type="Pfam" id="PF09685">
    <property type="entry name" value="MamF_MmsF"/>
    <property type="match status" value="1"/>
</dbReference>
<evidence type="ECO:0000256" key="2">
    <source>
        <dbReference type="ARBA" id="ARBA00022692"/>
    </source>
</evidence>
<sequence length="120" mass="13740">MRKLGDYYLNKKIEVRHLKENRVLSSLCYFSIFFAPFLFPIIVYFLSQGDVKYHAKKSLWTHLIPYIIFAIGIAGSGLLGINGWNHSGPVLVATYVISLIIGIYFFVWNIVKGIKVLADR</sequence>
<evidence type="ECO:0000256" key="4">
    <source>
        <dbReference type="ARBA" id="ARBA00023136"/>
    </source>
</evidence>
<dbReference type="Proteomes" id="UP000006867">
    <property type="component" value="Chromosome"/>
</dbReference>
<feature type="transmembrane region" description="Helical" evidence="5">
    <location>
        <begin position="23"/>
        <end position="47"/>
    </location>
</feature>
<evidence type="ECO:0000256" key="3">
    <source>
        <dbReference type="ARBA" id="ARBA00022989"/>
    </source>
</evidence>
<accession>A0ABN3ZH23</accession>
<evidence type="ECO:0000313" key="6">
    <source>
        <dbReference type="EMBL" id="ADP34604.1"/>
    </source>
</evidence>
<protein>
    <recommendedName>
        <fullName evidence="8">DUF4870 domain-containing protein</fullName>
    </recommendedName>
</protein>
<comment type="subcellular location">
    <subcellularLocation>
        <location evidence="1">Membrane</location>
        <topology evidence="1">Multi-pass membrane protein</topology>
    </subcellularLocation>
</comment>
<feature type="transmembrane region" description="Helical" evidence="5">
    <location>
        <begin position="90"/>
        <end position="111"/>
    </location>
</feature>
<proteinExistence type="predicted"/>
<dbReference type="EMBL" id="CP002207">
    <property type="protein sequence ID" value="ADP34604.1"/>
    <property type="molecule type" value="Genomic_DNA"/>
</dbReference>
<reference evidence="6 7" key="1">
    <citation type="journal article" date="2011" name="Front. Microbiol.">
        <title>Genomic signatures of strain selection and enhancement in Bacillus atrophaeus var. globigii, a historical biowarfare simulant.</title>
        <authorList>
            <person name="Gibbons H.S."/>
            <person name="Broomall S.M."/>
            <person name="McNew L.A."/>
            <person name="Daligault H."/>
            <person name="Chapman C."/>
            <person name="Bruce D."/>
            <person name="Karavis M."/>
            <person name="Krepps M."/>
            <person name="McGregor P.A."/>
            <person name="Hong C."/>
            <person name="Park K.H."/>
            <person name="Akmal A."/>
            <person name="Feldman A."/>
            <person name="Lin J.S."/>
            <person name="Chang W.E."/>
            <person name="Higgs B.W."/>
            <person name="Demirev P."/>
            <person name="Lindquist J."/>
            <person name="Liem A."/>
            <person name="Fochler E."/>
            <person name="Read T.D."/>
            <person name="Tapia R."/>
            <person name="Johnson S."/>
            <person name="Bishop-Lilly K.A."/>
            <person name="Detter C."/>
            <person name="Han C."/>
            <person name="Sozhamannan S."/>
            <person name="Rosenzweig C.N."/>
            <person name="Skowronski E.W."/>
        </authorList>
    </citation>
    <scope>NUCLEOTIDE SEQUENCE [LARGE SCALE GENOMIC DNA]</scope>
    <source>
        <strain evidence="6 7">1942</strain>
    </source>
</reference>
<keyword evidence="3 5" id="KW-1133">Transmembrane helix</keyword>
<organism evidence="6 7">
    <name type="scientific">Bacillus atrophaeus (strain 1942)</name>
    <dbReference type="NCBI Taxonomy" id="720555"/>
    <lineage>
        <taxon>Bacteria</taxon>
        <taxon>Bacillati</taxon>
        <taxon>Bacillota</taxon>
        <taxon>Bacilli</taxon>
        <taxon>Bacillales</taxon>
        <taxon>Bacillaceae</taxon>
        <taxon>Bacillus</taxon>
    </lineage>
</organism>
<name>A0ABN3ZH23_BACA1</name>
<evidence type="ECO:0000256" key="5">
    <source>
        <dbReference type="SAM" id="Phobius"/>
    </source>
</evidence>
<keyword evidence="7" id="KW-1185">Reference proteome</keyword>
<keyword evidence="2 5" id="KW-0812">Transmembrane</keyword>
<feature type="transmembrane region" description="Helical" evidence="5">
    <location>
        <begin position="59"/>
        <end position="84"/>
    </location>
</feature>
<evidence type="ECO:0008006" key="8">
    <source>
        <dbReference type="Google" id="ProtNLM"/>
    </source>
</evidence>